<evidence type="ECO:0000256" key="10">
    <source>
        <dbReference type="ARBA" id="ARBA00046140"/>
    </source>
</evidence>
<evidence type="ECO:0000256" key="6">
    <source>
        <dbReference type="ARBA" id="ARBA00022921"/>
    </source>
</evidence>
<dbReference type="Gene3D" id="4.10.520.10">
    <property type="entry name" value="IHF-like DNA-binding proteins"/>
    <property type="match status" value="1"/>
</dbReference>
<proteinExistence type="inferred from homology"/>
<evidence type="ECO:0000256" key="1">
    <source>
        <dbReference type="ARBA" id="ARBA00004328"/>
    </source>
</evidence>
<evidence type="ECO:0000256" key="7">
    <source>
        <dbReference type="ARBA" id="ARBA00023125"/>
    </source>
</evidence>
<evidence type="ECO:0000313" key="12">
    <source>
        <dbReference type="EMBL" id="KAA3763607.1"/>
    </source>
</evidence>
<sequence>MAVEFEFAPVPMPSGRPKKLRYYPRVVNRRTVSTPDIVKEIEMACTLTRTDVVAVLDALNRSLVGWLKDGWRVHIDGIGYFDVSLTAPETRNPKDTRASSVKFKNVNFRADKELRYRVAELKAERSKAGSHSAHLSEIEIDMKLTEFFSENSILVRRDIEKICQMTRVTAGRCLKRLQEEKKLKNINTKQQPVYVPVPGHYRTSLER</sequence>
<organism evidence="12 13">
    <name type="scientific">Bacteroides salyersiae</name>
    <dbReference type="NCBI Taxonomy" id="291644"/>
    <lineage>
        <taxon>Bacteria</taxon>
        <taxon>Pseudomonadati</taxon>
        <taxon>Bacteroidota</taxon>
        <taxon>Bacteroidia</taxon>
        <taxon>Bacteroidales</taxon>
        <taxon>Bacteroidaceae</taxon>
        <taxon>Bacteroides</taxon>
    </lineage>
</organism>
<comment type="similarity">
    <text evidence="2">Belongs to the bacterial histone-like protein family.</text>
</comment>
<comment type="caution">
    <text evidence="12">The sequence shown here is derived from an EMBL/GenBank/DDBJ whole genome shotgun (WGS) entry which is preliminary data.</text>
</comment>
<evidence type="ECO:0000256" key="9">
    <source>
        <dbReference type="ARBA" id="ARBA00033227"/>
    </source>
</evidence>
<dbReference type="GO" id="GO:0005829">
    <property type="term" value="C:cytosol"/>
    <property type="evidence" value="ECO:0007669"/>
    <property type="project" value="TreeGrafter"/>
</dbReference>
<dbReference type="InterPro" id="IPR010992">
    <property type="entry name" value="IHF-like_DNA-bd_dom_sf"/>
</dbReference>
<evidence type="ECO:0000256" key="3">
    <source>
        <dbReference type="ARBA" id="ARBA00011738"/>
    </source>
</evidence>
<dbReference type="EMBL" id="VWMK01000013">
    <property type="protein sequence ID" value="KAA3763607.1"/>
    <property type="molecule type" value="Genomic_DNA"/>
</dbReference>
<comment type="subcellular location">
    <subcellularLocation>
        <location evidence="1">Virion</location>
    </subcellularLocation>
</comment>
<dbReference type="AlphaFoldDB" id="A0A7J4XHJ3"/>
<dbReference type="SUPFAM" id="SSF47729">
    <property type="entry name" value="IHF-like DNA-binding proteins"/>
    <property type="match status" value="1"/>
</dbReference>
<dbReference type="Proteomes" id="UP000422221">
    <property type="component" value="Unassembled WGS sequence"/>
</dbReference>
<dbReference type="PANTHER" id="PTHR33175">
    <property type="entry name" value="DNA-BINDING PROTEIN HU"/>
    <property type="match status" value="1"/>
</dbReference>
<protein>
    <recommendedName>
        <fullName evidence="4">Viral histone-like protein</fullName>
    </recommendedName>
    <alternativeName>
        <fullName evidence="9">DNA-binding protein pA104R</fullName>
    </alternativeName>
    <alternativeName>
        <fullName evidence="8">pA104R</fullName>
    </alternativeName>
</protein>
<gene>
    <name evidence="12" type="ORF">F3F73_13860</name>
</gene>
<evidence type="ECO:0000256" key="5">
    <source>
        <dbReference type="ARBA" id="ARBA00022705"/>
    </source>
</evidence>
<dbReference type="InterPro" id="IPR041607">
    <property type="entry name" value="HU-HIG"/>
</dbReference>
<dbReference type="GO" id="GO:0030527">
    <property type="term" value="F:structural constituent of chromatin"/>
    <property type="evidence" value="ECO:0007669"/>
    <property type="project" value="InterPro"/>
</dbReference>
<evidence type="ECO:0000256" key="4">
    <source>
        <dbReference type="ARBA" id="ARBA00016145"/>
    </source>
</evidence>
<dbReference type="GO" id="GO:0003677">
    <property type="term" value="F:DNA binding"/>
    <property type="evidence" value="ECO:0007669"/>
    <property type="project" value="UniProtKB-KW"/>
</dbReference>
<keyword evidence="6" id="KW-0426">Late protein</keyword>
<dbReference type="Pfam" id="PF18291">
    <property type="entry name" value="HU-HIG"/>
    <property type="match status" value="1"/>
</dbReference>
<evidence type="ECO:0000256" key="8">
    <source>
        <dbReference type="ARBA" id="ARBA00033120"/>
    </source>
</evidence>
<dbReference type="RefSeq" id="WP_021935353.1">
    <property type="nucleotide sequence ID" value="NZ_CP072243.1"/>
</dbReference>
<dbReference type="InterPro" id="IPR000119">
    <property type="entry name" value="Hist_DNA-bd"/>
</dbReference>
<accession>A0A7J4XHJ3</accession>
<evidence type="ECO:0000313" key="13">
    <source>
        <dbReference type="Proteomes" id="UP000422221"/>
    </source>
</evidence>
<comment type="function">
    <text evidence="10">DNA-binding protein that plays a critical role in nucleoid compaction, genome replication and DNA replication and transcription. Binds to both ssDNA and dsDNA with a binding site covering about 15 nucleotides. Displays DNA-supercoiling activity only when associated with the viral DNA topoisomerase 2.</text>
</comment>
<evidence type="ECO:0000259" key="11">
    <source>
        <dbReference type="Pfam" id="PF18291"/>
    </source>
</evidence>
<dbReference type="PANTHER" id="PTHR33175:SF13">
    <property type="entry name" value="HISTONE-LIKE PROTEIN"/>
    <property type="match status" value="1"/>
</dbReference>
<keyword evidence="7 12" id="KW-0238">DNA-binding</keyword>
<name>A0A7J4XHJ3_9BACE</name>
<feature type="domain" description="HU" evidence="11">
    <location>
        <begin position="1"/>
        <end position="125"/>
    </location>
</feature>
<reference evidence="12 13" key="1">
    <citation type="journal article" date="2019" name="Nat. Med.">
        <title>A library of human gut bacterial isolates paired with longitudinal multiomics data enables mechanistic microbiome research.</title>
        <authorList>
            <person name="Poyet M."/>
            <person name="Groussin M."/>
            <person name="Gibbons S.M."/>
            <person name="Avila-Pacheco J."/>
            <person name="Jiang X."/>
            <person name="Kearney S.M."/>
            <person name="Perrotta A.R."/>
            <person name="Berdy B."/>
            <person name="Zhao S."/>
            <person name="Lieberman T.D."/>
            <person name="Swanson P.K."/>
            <person name="Smith M."/>
            <person name="Roesemann S."/>
            <person name="Alexander J.E."/>
            <person name="Rich S.A."/>
            <person name="Livny J."/>
            <person name="Vlamakis H."/>
            <person name="Clish C."/>
            <person name="Bullock K."/>
            <person name="Deik A."/>
            <person name="Scott J."/>
            <person name="Pierce K.A."/>
            <person name="Xavier R.J."/>
            <person name="Alm E.J."/>
        </authorList>
    </citation>
    <scope>NUCLEOTIDE SEQUENCE [LARGE SCALE GENOMIC DNA]</scope>
    <source>
        <strain evidence="12 13">BIOML-A10</strain>
    </source>
</reference>
<keyword evidence="5" id="KW-0235">DNA replication</keyword>
<dbReference type="GO" id="GO:0006260">
    <property type="term" value="P:DNA replication"/>
    <property type="evidence" value="ECO:0007669"/>
    <property type="project" value="UniProtKB-KW"/>
</dbReference>
<comment type="subunit">
    <text evidence="3">Homodimer.</text>
</comment>
<evidence type="ECO:0000256" key="2">
    <source>
        <dbReference type="ARBA" id="ARBA00010529"/>
    </source>
</evidence>